<dbReference type="Gene3D" id="3.90.1150.10">
    <property type="entry name" value="Aspartate Aminotransferase, domain 1"/>
    <property type="match status" value="1"/>
</dbReference>
<accession>A0ABT2KJW1</accession>
<evidence type="ECO:0000313" key="4">
    <source>
        <dbReference type="Proteomes" id="UP000217448"/>
    </source>
</evidence>
<name>A0ABT2KJW1_9RHOB</name>
<dbReference type="InterPro" id="IPR015421">
    <property type="entry name" value="PyrdxlP-dep_Trfase_major"/>
</dbReference>
<reference evidence="4" key="1">
    <citation type="submission" date="2023-07" db="EMBL/GenBank/DDBJ databases">
        <title>Yangia mangrovi SAOS 153D genome.</title>
        <authorList>
            <person name="Verma A."/>
            <person name="Pal Y."/>
            <person name="Sundharam S."/>
            <person name="Bisht B."/>
            <person name="Srinivasan K."/>
        </authorList>
    </citation>
    <scope>NUCLEOTIDE SEQUENCE [LARGE SCALE GENOMIC DNA]</scope>
    <source>
        <strain evidence="4">SAOS 153D</strain>
    </source>
</reference>
<sequence length="476" mass="49869">MSCTDPAALLSSFRQALPPVAQMGEDIVGKGAMVDGPFGPKPLVYADYVASGRALKTLEMFLLENVLPYYANSHTEASFCGGFMTRLRGAARATIAAHCGAGPEHAVIFAGSGATAGLNRLVHLLGADQGRVKVILGPYEHHSNILPWRESGAEVVELPEATDGGPELAALDAALADRAQYDRVICAFSAASNVSGLIADVAGLTRRVKEAGALMVWDYAGGGPYLPMRMDQQGAGIDALVFSPHKFIGGPGASGVLVLRRDAVVSSRPTWVGGGTVRFVSSEGHDYTGALEAREEAGTPNVVGDIRAALAVIVKEEIGVDYMARRNAELAARAIAAWQAEPGIELLGNTGPARLPVLSFRLRDPRGGHIHQQLATKMLSDRFGIQARGGCACAGPYVLRLLGYDAGAAARTRAAILSGQELEKPGFVRLNLSVLMSEAEVSYILQSVATLSRDAVAYVGGYEVDGARAIFSASAA</sequence>
<protein>
    <submittedName>
        <fullName evidence="3">Aminotransferase class V-fold PLP-dependent enzyme</fullName>
    </submittedName>
</protein>
<comment type="caution">
    <text evidence="3">The sequence shown here is derived from an EMBL/GenBank/DDBJ whole genome shotgun (WGS) entry which is preliminary data.</text>
</comment>
<dbReference type="GO" id="GO:0008483">
    <property type="term" value="F:transaminase activity"/>
    <property type="evidence" value="ECO:0007669"/>
    <property type="project" value="UniProtKB-KW"/>
</dbReference>
<dbReference type="InterPro" id="IPR000192">
    <property type="entry name" value="Aminotrans_V_dom"/>
</dbReference>
<dbReference type="RefSeq" id="WP_375796910.1">
    <property type="nucleotide sequence ID" value="NZ_NTHN02000015.1"/>
</dbReference>
<organism evidence="3 4">
    <name type="scientific">Alloyangia mangrovi</name>
    <dbReference type="NCBI Taxonomy" id="1779329"/>
    <lineage>
        <taxon>Bacteria</taxon>
        <taxon>Pseudomonadati</taxon>
        <taxon>Pseudomonadota</taxon>
        <taxon>Alphaproteobacteria</taxon>
        <taxon>Rhodobacterales</taxon>
        <taxon>Roseobacteraceae</taxon>
        <taxon>Alloyangia</taxon>
    </lineage>
</organism>
<dbReference type="PANTHER" id="PTHR43686:SF1">
    <property type="entry name" value="AMINOTRAN_5 DOMAIN-CONTAINING PROTEIN"/>
    <property type="match status" value="1"/>
</dbReference>
<dbReference type="Pfam" id="PF00266">
    <property type="entry name" value="Aminotran_5"/>
    <property type="match status" value="1"/>
</dbReference>
<dbReference type="InterPro" id="IPR015424">
    <property type="entry name" value="PyrdxlP-dep_Trfase"/>
</dbReference>
<gene>
    <name evidence="3" type="ORF">CLG85_010115</name>
</gene>
<feature type="domain" description="Aminotransferase class V" evidence="2">
    <location>
        <begin position="54"/>
        <end position="438"/>
    </location>
</feature>
<keyword evidence="1" id="KW-0663">Pyridoxal phosphate</keyword>
<proteinExistence type="predicted"/>
<evidence type="ECO:0000256" key="1">
    <source>
        <dbReference type="ARBA" id="ARBA00022898"/>
    </source>
</evidence>
<dbReference type="EMBL" id="NTHN02000015">
    <property type="protein sequence ID" value="MCT4370655.1"/>
    <property type="molecule type" value="Genomic_DNA"/>
</dbReference>
<keyword evidence="3" id="KW-0032">Aminotransferase</keyword>
<evidence type="ECO:0000259" key="2">
    <source>
        <dbReference type="Pfam" id="PF00266"/>
    </source>
</evidence>
<keyword evidence="4" id="KW-1185">Reference proteome</keyword>
<dbReference type="SUPFAM" id="SSF53383">
    <property type="entry name" value="PLP-dependent transferases"/>
    <property type="match status" value="1"/>
</dbReference>
<dbReference type="Proteomes" id="UP000217448">
    <property type="component" value="Unassembled WGS sequence"/>
</dbReference>
<evidence type="ECO:0000313" key="3">
    <source>
        <dbReference type="EMBL" id="MCT4370655.1"/>
    </source>
</evidence>
<keyword evidence="3" id="KW-0808">Transferase</keyword>
<dbReference type="InterPro" id="IPR015422">
    <property type="entry name" value="PyrdxlP-dep_Trfase_small"/>
</dbReference>
<dbReference type="PANTHER" id="PTHR43686">
    <property type="entry name" value="SULFURTRANSFERASE-RELATED"/>
    <property type="match status" value="1"/>
</dbReference>
<dbReference type="Gene3D" id="3.40.640.10">
    <property type="entry name" value="Type I PLP-dependent aspartate aminotransferase-like (Major domain)"/>
    <property type="match status" value="1"/>
</dbReference>